<dbReference type="PATRIC" id="fig|1045004.4.peg.765"/>
<dbReference type="Proteomes" id="UP000004959">
    <property type="component" value="Chromosome"/>
</dbReference>
<reference evidence="1 2" key="1">
    <citation type="journal article" date="2012" name="PLoS ONE">
        <title>Functional divergence in the genus oenococcus as predicted by genome sequencing of the newly-described species, Oenococcus kitaharae.</title>
        <authorList>
            <person name="Borneman A.R."/>
            <person name="McCarthy J.M."/>
            <person name="Chambers P.J."/>
            <person name="Bartowsky E.J."/>
        </authorList>
    </citation>
    <scope>NUCLEOTIDE SEQUENCE [LARGE SCALE GENOMIC DNA]</scope>
    <source>
        <strain evidence="2">DSM17330</strain>
    </source>
</reference>
<keyword evidence="2" id="KW-1185">Reference proteome</keyword>
<sequence>MTIIIVLALLLIAVVLLLVFARRSYREARQAGKNPIIAAFSAIWDLLLERL</sequence>
<name>G9WHY7_9LACO</name>
<dbReference type="HOGENOM" id="CLU_3101550_0_0_9"/>
<proteinExistence type="predicted"/>
<evidence type="ECO:0000313" key="1">
    <source>
        <dbReference type="EMBL" id="EHN58872.1"/>
    </source>
</evidence>
<protein>
    <submittedName>
        <fullName evidence="1">Uncharacterized protein</fullName>
    </submittedName>
</protein>
<accession>G9WHY7</accession>
<dbReference type="AlphaFoldDB" id="G9WHY7"/>
<dbReference type="EMBL" id="AFVZ01000001">
    <property type="protein sequence ID" value="EHN58872.1"/>
    <property type="molecule type" value="Genomic_DNA"/>
</dbReference>
<gene>
    <name evidence="1" type="ORF">OKIT_0763</name>
</gene>
<dbReference type="RefSeq" id="WP_007745447.1">
    <property type="nucleotide sequence ID" value="NZ_CM001398.1"/>
</dbReference>
<evidence type="ECO:0000313" key="2">
    <source>
        <dbReference type="Proteomes" id="UP000004959"/>
    </source>
</evidence>
<comment type="caution">
    <text evidence="1">The sequence shown here is derived from an EMBL/GenBank/DDBJ whole genome shotgun (WGS) entry which is preliminary data.</text>
</comment>
<organism evidence="1 2">
    <name type="scientific">Oenococcus kitaharae DSM 17330</name>
    <dbReference type="NCBI Taxonomy" id="1045004"/>
    <lineage>
        <taxon>Bacteria</taxon>
        <taxon>Bacillati</taxon>
        <taxon>Bacillota</taxon>
        <taxon>Bacilli</taxon>
        <taxon>Lactobacillales</taxon>
        <taxon>Lactobacillaceae</taxon>
        <taxon>Oenococcus</taxon>
    </lineage>
</organism>